<organism evidence="2 3">
    <name type="scientific">Arthrobotrys flagrans</name>
    <name type="common">Nematode-trapping fungus</name>
    <name type="synonym">Trichothecium flagrans</name>
    <dbReference type="NCBI Taxonomy" id="97331"/>
    <lineage>
        <taxon>Eukaryota</taxon>
        <taxon>Fungi</taxon>
        <taxon>Dikarya</taxon>
        <taxon>Ascomycota</taxon>
        <taxon>Pezizomycotina</taxon>
        <taxon>Orbiliomycetes</taxon>
        <taxon>Orbiliales</taxon>
        <taxon>Orbiliaceae</taxon>
        <taxon>Arthrobotrys</taxon>
    </lineage>
</organism>
<protein>
    <submittedName>
        <fullName evidence="2">Uncharacterized protein</fullName>
    </submittedName>
</protein>
<proteinExistence type="predicted"/>
<reference evidence="2 3" key="1">
    <citation type="submission" date="2019-01" db="EMBL/GenBank/DDBJ databases">
        <title>Intercellular communication is required for trap formation in the nematode-trapping fungus Duddingtonia flagrans.</title>
        <authorList>
            <person name="Youssar L."/>
            <person name="Wernet V."/>
            <person name="Hensel N."/>
            <person name="Hildebrandt H.-G."/>
            <person name="Fischer R."/>
        </authorList>
    </citation>
    <scope>NUCLEOTIDE SEQUENCE [LARGE SCALE GENOMIC DNA]</scope>
    <source>
        <strain evidence="2 3">CBS H-5679</strain>
    </source>
</reference>
<evidence type="ECO:0000313" key="2">
    <source>
        <dbReference type="EMBL" id="RVD85844.1"/>
    </source>
</evidence>
<comment type="caution">
    <text evidence="2">The sequence shown here is derived from an EMBL/GenBank/DDBJ whole genome shotgun (WGS) entry which is preliminary data.</text>
</comment>
<sequence>MTPELPFPGSYSSTDSPTQRHICPRPSVEATGLPADNKLVITIANLGLTAKIIAGNEKVLGTSSGLRLPHGPAAVDDIKANVHISSSVRRTEDGIPARIIHDFHVYQYYARPVGLDMEEFKVTTENVFILVLQHLIMEEMEQMEQSGTFYLCKSGAAMMFGLMICGHGDRSRGFRFSPIYVSSESMRWWLGRDRFATHKCILATRNEVEEEEEERIVRSLTATTRGPDGQESRLESTAVATTRPVINEGGGGGGSRPGRAC</sequence>
<feature type="compositionally biased region" description="Gly residues" evidence="1">
    <location>
        <begin position="248"/>
        <end position="261"/>
    </location>
</feature>
<feature type="region of interest" description="Disordered" evidence="1">
    <location>
        <begin position="220"/>
        <end position="261"/>
    </location>
</feature>
<evidence type="ECO:0000256" key="1">
    <source>
        <dbReference type="SAM" id="MobiDB-lite"/>
    </source>
</evidence>
<accession>A0A437A3Y4</accession>
<feature type="compositionally biased region" description="Polar residues" evidence="1">
    <location>
        <begin position="10"/>
        <end position="19"/>
    </location>
</feature>
<dbReference type="VEuPathDB" id="FungiDB:DFL_004149"/>
<dbReference type="OrthoDB" id="6130531at2759"/>
<gene>
    <name evidence="2" type="ORF">DFL_004149</name>
</gene>
<name>A0A437A3Y4_ARTFL</name>
<evidence type="ECO:0000313" key="3">
    <source>
        <dbReference type="Proteomes" id="UP000283090"/>
    </source>
</evidence>
<dbReference type="EMBL" id="SAEB01000006">
    <property type="protein sequence ID" value="RVD85844.1"/>
    <property type="molecule type" value="Genomic_DNA"/>
</dbReference>
<dbReference type="AlphaFoldDB" id="A0A437A3Y4"/>
<dbReference type="Proteomes" id="UP000283090">
    <property type="component" value="Unassembled WGS sequence"/>
</dbReference>
<dbReference type="STRING" id="97331.A0A437A3Y4"/>
<dbReference type="RefSeq" id="XP_067491388.1">
    <property type="nucleotide sequence ID" value="XM_067633194.1"/>
</dbReference>
<keyword evidence="3" id="KW-1185">Reference proteome</keyword>
<dbReference type="GeneID" id="93586460"/>
<feature type="region of interest" description="Disordered" evidence="1">
    <location>
        <begin position="1"/>
        <end position="22"/>
    </location>
</feature>